<feature type="domain" description="Tyr recombinase" evidence="4">
    <location>
        <begin position="212"/>
        <end position="376"/>
    </location>
</feature>
<gene>
    <name evidence="5" type="ORF">JI742_07620</name>
</gene>
<evidence type="ECO:0000313" key="6">
    <source>
        <dbReference type="Proteomes" id="UP000643207"/>
    </source>
</evidence>
<evidence type="ECO:0000313" key="5">
    <source>
        <dbReference type="EMBL" id="MBL0719755.1"/>
    </source>
</evidence>
<accession>A0A9X0XD75</accession>
<reference evidence="5 6" key="1">
    <citation type="submission" date="2021-01" db="EMBL/GenBank/DDBJ databases">
        <title>Piscinibacter sp. Jin2 Genome sequencing and assembly.</title>
        <authorList>
            <person name="Kim I."/>
        </authorList>
    </citation>
    <scope>NUCLEOTIDE SEQUENCE [LARGE SCALE GENOMIC DNA]</scope>
    <source>
        <strain evidence="5 6">Jin2</strain>
    </source>
</reference>
<proteinExistence type="predicted"/>
<evidence type="ECO:0000256" key="1">
    <source>
        <dbReference type="ARBA" id="ARBA00023125"/>
    </source>
</evidence>
<dbReference type="AlphaFoldDB" id="A0A9X0XD75"/>
<dbReference type="Pfam" id="PF00589">
    <property type="entry name" value="Phage_integrase"/>
    <property type="match status" value="1"/>
</dbReference>
<dbReference type="InterPro" id="IPR002104">
    <property type="entry name" value="Integrase_catalytic"/>
</dbReference>
<dbReference type="PROSITE" id="PS51898">
    <property type="entry name" value="TYR_RECOMBINASE"/>
    <property type="match status" value="1"/>
</dbReference>
<keyword evidence="6" id="KW-1185">Reference proteome</keyword>
<dbReference type="GO" id="GO:0015074">
    <property type="term" value="P:DNA integration"/>
    <property type="evidence" value="ECO:0007669"/>
    <property type="project" value="InterPro"/>
</dbReference>
<organism evidence="5 6">
    <name type="scientific">Aquariibacter lacus</name>
    <dbReference type="NCBI Taxonomy" id="2801332"/>
    <lineage>
        <taxon>Bacteria</taxon>
        <taxon>Pseudomonadati</taxon>
        <taxon>Pseudomonadota</taxon>
        <taxon>Betaproteobacteria</taxon>
        <taxon>Burkholderiales</taxon>
        <taxon>Sphaerotilaceae</taxon>
        <taxon>Aquariibacter</taxon>
    </lineage>
</organism>
<dbReference type="GO" id="GO:0003677">
    <property type="term" value="F:DNA binding"/>
    <property type="evidence" value="ECO:0007669"/>
    <property type="project" value="UniProtKB-KW"/>
</dbReference>
<dbReference type="GO" id="GO:0006310">
    <property type="term" value="P:DNA recombination"/>
    <property type="evidence" value="ECO:0007669"/>
    <property type="project" value="UniProtKB-KW"/>
</dbReference>
<dbReference type="RefSeq" id="WP_201825230.1">
    <property type="nucleotide sequence ID" value="NZ_JAERRA010000001.1"/>
</dbReference>
<dbReference type="InterPro" id="IPR010998">
    <property type="entry name" value="Integrase_recombinase_N"/>
</dbReference>
<name>A0A9X0XD75_9BURK</name>
<keyword evidence="2" id="KW-0233">DNA recombination</keyword>
<keyword evidence="1" id="KW-0238">DNA-binding</keyword>
<dbReference type="EMBL" id="JAERRA010000001">
    <property type="protein sequence ID" value="MBL0719755.1"/>
    <property type="molecule type" value="Genomic_DNA"/>
</dbReference>
<evidence type="ECO:0000256" key="3">
    <source>
        <dbReference type="SAM" id="MobiDB-lite"/>
    </source>
</evidence>
<dbReference type="Proteomes" id="UP000643207">
    <property type="component" value="Unassembled WGS sequence"/>
</dbReference>
<dbReference type="InterPro" id="IPR013762">
    <property type="entry name" value="Integrase-like_cat_sf"/>
</dbReference>
<dbReference type="InterPro" id="IPR011010">
    <property type="entry name" value="DNA_brk_join_enz"/>
</dbReference>
<dbReference type="Gene3D" id="1.10.150.130">
    <property type="match status" value="1"/>
</dbReference>
<evidence type="ECO:0000256" key="2">
    <source>
        <dbReference type="ARBA" id="ARBA00023172"/>
    </source>
</evidence>
<evidence type="ECO:0000259" key="4">
    <source>
        <dbReference type="PROSITE" id="PS51898"/>
    </source>
</evidence>
<protein>
    <submittedName>
        <fullName evidence="5">Tyrosine-type recombinase/integrase</fullName>
    </submittedName>
</protein>
<feature type="region of interest" description="Disordered" evidence="3">
    <location>
        <begin position="427"/>
        <end position="451"/>
    </location>
</feature>
<dbReference type="SUPFAM" id="SSF56349">
    <property type="entry name" value="DNA breaking-rejoining enzymes"/>
    <property type="match status" value="1"/>
</dbReference>
<comment type="caution">
    <text evidence="5">The sequence shown here is derived from an EMBL/GenBank/DDBJ whole genome shotgun (WGS) entry which is preliminary data.</text>
</comment>
<dbReference type="Gene3D" id="1.10.443.10">
    <property type="entry name" value="Intergrase catalytic core"/>
    <property type="match status" value="1"/>
</dbReference>
<sequence>MRRPFQIAGRKGWKGEYKFADGSVRRETFPTEDEVVAWLKEQKKLDEAEQGPLFGGPSRMTLGRFLGEYAARYSIAKDGYKSEIDRINHYVTAVGLPRLAVVIEDNGNRSLVTVPAAKSVPKAFRRHMDARMAKRAKTYELIRKLANKPVSKVGTEDIRGLVTTGTTEGWGDSTIQKEVALLKTAFNSAIREWRWTGFVNPCVGIKLGKSNKRFIVVTDAQMNRIVEALSQCDNPQFWPLVDMAIHSTLRLHSLLSLRWSQTDLETCRARVWAKGKWMDAQLPPRAVAILQSLPRGTSDNVFTMTENAIDMAWDGVRQKAGLPQLRFADLRHVGATAYAKAGIGAHALKELLLHTTTRMAEVYVNLANSDIVKALNVLDEKLRELTPMPATVHPHGKQKHARARKPAAGANVFHLVKDGERLVAKRVGSQGSASKVASAATDADDALERRA</sequence>